<evidence type="ECO:0000313" key="1">
    <source>
        <dbReference type="EMBL" id="MBD0849269.1"/>
    </source>
</evidence>
<accession>A0ABR7VB38</accession>
<dbReference type="Pfam" id="PF07366">
    <property type="entry name" value="SnoaL"/>
    <property type="match status" value="1"/>
</dbReference>
<reference evidence="1 2" key="1">
    <citation type="submission" date="2020-05" db="EMBL/GenBank/DDBJ databases">
        <title>The draft genome sequence of Maribacter arenosus CAU 1321.</title>
        <authorList>
            <person name="Mu L."/>
        </authorList>
    </citation>
    <scope>NUCLEOTIDE SEQUENCE [LARGE SCALE GENOMIC DNA]</scope>
    <source>
        <strain evidence="1 2">CAU 1321</strain>
    </source>
</reference>
<dbReference type="PANTHER" id="PTHR38436:SF1">
    <property type="entry name" value="ESTER CYCLASE"/>
    <property type="match status" value="1"/>
</dbReference>
<dbReference type="EMBL" id="JABTCG010000001">
    <property type="protein sequence ID" value="MBD0849269.1"/>
    <property type="molecule type" value="Genomic_DNA"/>
</dbReference>
<dbReference type="RefSeq" id="WP_188312401.1">
    <property type="nucleotide sequence ID" value="NZ_JABTCG010000001.1"/>
</dbReference>
<name>A0ABR7VB38_9FLAO</name>
<comment type="caution">
    <text evidence="1">The sequence shown here is derived from an EMBL/GenBank/DDBJ whole genome shotgun (WGS) entry which is preliminary data.</text>
</comment>
<dbReference type="InterPro" id="IPR009959">
    <property type="entry name" value="Cyclase_SnoaL-like"/>
</dbReference>
<dbReference type="SUPFAM" id="SSF54427">
    <property type="entry name" value="NTF2-like"/>
    <property type="match status" value="2"/>
</dbReference>
<dbReference type="PROSITE" id="PS51257">
    <property type="entry name" value="PROKAR_LIPOPROTEIN"/>
    <property type="match status" value="1"/>
</dbReference>
<organism evidence="1 2">
    <name type="scientific">Maribacter arenosus</name>
    <dbReference type="NCBI Taxonomy" id="1854708"/>
    <lineage>
        <taxon>Bacteria</taxon>
        <taxon>Pseudomonadati</taxon>
        <taxon>Bacteroidota</taxon>
        <taxon>Flavobacteriia</taxon>
        <taxon>Flavobacteriales</taxon>
        <taxon>Flavobacteriaceae</taxon>
        <taxon>Maribacter</taxon>
    </lineage>
</organism>
<protein>
    <submittedName>
        <fullName evidence="1">Ester cyclase</fullName>
    </submittedName>
</protein>
<dbReference type="PANTHER" id="PTHR38436">
    <property type="entry name" value="POLYKETIDE CYCLASE SNOAL-LIKE DOMAIN"/>
    <property type="match status" value="1"/>
</dbReference>
<proteinExistence type="predicted"/>
<dbReference type="Gene3D" id="3.10.450.50">
    <property type="match status" value="2"/>
</dbReference>
<dbReference type="InterPro" id="IPR032710">
    <property type="entry name" value="NTF2-like_dom_sf"/>
</dbReference>
<gene>
    <name evidence="1" type="ORF">HPE63_01195</name>
</gene>
<sequence length="306" mass="34944">MKKFILLGLVIVLFTACENQEKRYTQQSKEIDIVKTAIKNYNDKAYDTSIYADTAKTFFNSSSKDKFMSPDETVAYHKANDELYSSRSFTDNDPEYEMVVTDDGETWVNCWLEWKGTLAANNQEVTVPIHLTYQFVDGKVVREVGMWDPSQVLLALQEVERSNNMSADEKAIKTTIDNITKAWNSNDKNLMYANMVNNVKRTANGAIIAKKQSDYGDFMDVYHSAFPDFKVKIDKSTIFGNTAYIYWTCTGTNTGNFMENEPTNKKIETHGFSVWTFDPEGKCVQEDAFYDNLVVFNQLGITPPTQ</sequence>
<evidence type="ECO:0000313" key="2">
    <source>
        <dbReference type="Proteomes" id="UP000598350"/>
    </source>
</evidence>
<dbReference type="Proteomes" id="UP000598350">
    <property type="component" value="Unassembled WGS sequence"/>
</dbReference>
<keyword evidence="2" id="KW-1185">Reference proteome</keyword>